<accession>A0ABX6IMN3</accession>
<organism evidence="3 4">
    <name type="scientific">Gordonia pseudamarae</name>
    <dbReference type="NCBI Taxonomy" id="2831662"/>
    <lineage>
        <taxon>Bacteria</taxon>
        <taxon>Bacillati</taxon>
        <taxon>Actinomycetota</taxon>
        <taxon>Actinomycetes</taxon>
        <taxon>Mycobacteriales</taxon>
        <taxon>Gordoniaceae</taxon>
        <taxon>Gordonia</taxon>
    </lineage>
</organism>
<name>A0ABX6IMN3_9ACTN</name>
<feature type="chain" id="PRO_5046680005" description="Htaa domain-containing protein" evidence="1">
    <location>
        <begin position="37"/>
        <end position="365"/>
    </location>
</feature>
<dbReference type="RefSeq" id="WP_213245231.1">
    <property type="nucleotide sequence ID" value="NZ_CP045806.1"/>
</dbReference>
<sequence>MVTTRFCNRVGMLMVVAGLAVALVVSGAGLTGSAHAAPVFRPHIDVYLADGVTPVGTTRVHPGDTLVVKGRGFDPKSNTDGFPLPVPPGVPHGTFIAFGAFAPTWKPSQDAPESARATSRLGVQWAMSREALARVPSTPFDMRRTIRQQWVPLAADGSFTAELKATTPKEIPAGARWGIYTYGAAGATNAAQELSVPVNYSTQPGPNTPKPAPADLVWAYSPNFYATVTERAQGTVYGADGAGLDDQDRLTFTRTGGAVHNGTGTLRFTGTIVAFTRFHLFEIALADPIITVRNGKGVLSMRTSTTNMNGTDALRRVTIADVDLAGIGDGRSVRGAKVTFRPGIRPEALAVLSTGPASPLDLNLR</sequence>
<feature type="signal peptide" evidence="1">
    <location>
        <begin position="1"/>
        <end position="36"/>
    </location>
</feature>
<dbReference type="InterPro" id="IPR007331">
    <property type="entry name" value="Htaa"/>
</dbReference>
<dbReference type="Proteomes" id="UP001059836">
    <property type="component" value="Chromosome"/>
</dbReference>
<evidence type="ECO:0000313" key="4">
    <source>
        <dbReference type="Proteomes" id="UP001059836"/>
    </source>
</evidence>
<gene>
    <name evidence="3" type="ORF">GII31_20745</name>
</gene>
<evidence type="ECO:0000313" key="3">
    <source>
        <dbReference type="EMBL" id="QHN36961.1"/>
    </source>
</evidence>
<keyword evidence="1" id="KW-0732">Signal</keyword>
<dbReference type="Pfam" id="PF04213">
    <property type="entry name" value="HtaA"/>
    <property type="match status" value="1"/>
</dbReference>
<reference evidence="3" key="1">
    <citation type="journal article" date="2021" name="Nat. Microbiol.">
        <title>Cocultivation of an ultrasmall environmental parasitic bacterium with lytic ability against bacteria associated with wastewater foams.</title>
        <authorList>
            <person name="Batinovic S."/>
            <person name="Rose J.J.A."/>
            <person name="Ratcliffe J."/>
            <person name="Seviour R.J."/>
            <person name="Petrovski S."/>
        </authorList>
    </citation>
    <scope>NUCLEOTIDE SEQUENCE</scope>
    <source>
        <strain evidence="3">CON9</strain>
    </source>
</reference>
<protein>
    <recommendedName>
        <fullName evidence="2">Htaa domain-containing protein</fullName>
    </recommendedName>
</protein>
<feature type="domain" description="Htaa" evidence="2">
    <location>
        <begin position="228"/>
        <end position="327"/>
    </location>
</feature>
<proteinExistence type="predicted"/>
<evidence type="ECO:0000256" key="1">
    <source>
        <dbReference type="SAM" id="SignalP"/>
    </source>
</evidence>
<dbReference type="EMBL" id="CP045809">
    <property type="protein sequence ID" value="QHN36961.1"/>
    <property type="molecule type" value="Genomic_DNA"/>
</dbReference>
<keyword evidence="4" id="KW-1185">Reference proteome</keyword>
<evidence type="ECO:0000259" key="2">
    <source>
        <dbReference type="Pfam" id="PF04213"/>
    </source>
</evidence>